<evidence type="ECO:0000313" key="3">
    <source>
        <dbReference type="Proteomes" id="UP000027361"/>
    </source>
</evidence>
<dbReference type="InParanoid" id="A0A066VXX4"/>
<dbReference type="HOGENOM" id="CLU_520855_0_0_1"/>
<dbReference type="EMBL" id="JMSN01000059">
    <property type="protein sequence ID" value="KDN43674.1"/>
    <property type="molecule type" value="Genomic_DNA"/>
</dbReference>
<dbReference type="Pfam" id="PF13092">
    <property type="entry name" value="CENP-L"/>
    <property type="match status" value="1"/>
</dbReference>
<organism evidence="2 3">
    <name type="scientific">Tilletiaria anomala (strain ATCC 24038 / CBS 436.72 / UBC 951)</name>
    <dbReference type="NCBI Taxonomy" id="1037660"/>
    <lineage>
        <taxon>Eukaryota</taxon>
        <taxon>Fungi</taxon>
        <taxon>Dikarya</taxon>
        <taxon>Basidiomycota</taxon>
        <taxon>Ustilaginomycotina</taxon>
        <taxon>Exobasidiomycetes</taxon>
        <taxon>Georgefischeriales</taxon>
        <taxon>Tilletiariaceae</taxon>
        <taxon>Tilletiaria</taxon>
    </lineage>
</organism>
<evidence type="ECO:0000256" key="1">
    <source>
        <dbReference type="SAM" id="MobiDB-lite"/>
    </source>
</evidence>
<sequence length="534" mass="57665">MRTADCTMPPATRRSLGPASADTSREQPPLAGRVDPAKIRAPATSSAPGRTARQVKDTSAGVEASEEEEDEPWTSIRRIFVSRTLQLHTLSPLHVPRLGRMGASSKGAASGSLSLQLFEELGAELRSYINIRLSDGMSVLHVATGRSTEAGGGGQTGQREDTMLEDASGRNLPIAKRRRIGDTVGSAQISAVRMGWLPDLDLVNPHGPRGWKRGQMQQQMDESSQAWAIEIELHRPPEPATKGKKRKSKAAVARAKAWKAIRLGDLCHLVFLPSSSGAERATMTSTALAYPVLVTRSCTNAAPDVNRAVLTHALNWVQARFDCRVSTAAGSAARRLKGLAVSTDVGAEVSAGIEALAEKIVVQARGEKEEIDRLMSRGRHGLRGLQRDDRIDDSAYAAGPVELAFTFPSELWDDLRMDGSKVPGPAPDLKALTLTVPWPVCMRLLDETPPETPLLPAIKAYLSQHTSLDLTPLTLSRIGAAGINFGLTSSACRVKFYDLEVGLVASGTLAKMQRERVTLVLQHLRGMIEHSEDR</sequence>
<dbReference type="Proteomes" id="UP000027361">
    <property type="component" value="Unassembled WGS sequence"/>
</dbReference>
<proteinExistence type="predicted"/>
<reference evidence="2 3" key="1">
    <citation type="submission" date="2014-05" db="EMBL/GenBank/DDBJ databases">
        <title>Draft genome sequence of a rare smut relative, Tilletiaria anomala UBC 951.</title>
        <authorList>
            <consortium name="DOE Joint Genome Institute"/>
            <person name="Toome M."/>
            <person name="Kuo A."/>
            <person name="Henrissat B."/>
            <person name="Lipzen A."/>
            <person name="Tritt A."/>
            <person name="Yoshinaga Y."/>
            <person name="Zane M."/>
            <person name="Barry K."/>
            <person name="Grigoriev I.V."/>
            <person name="Spatafora J.W."/>
            <person name="Aimea M.C."/>
        </authorList>
    </citation>
    <scope>NUCLEOTIDE SEQUENCE [LARGE SCALE GENOMIC DNA]</scope>
    <source>
        <strain evidence="2 3">UBC 951</strain>
    </source>
</reference>
<protein>
    <submittedName>
        <fullName evidence="2">Uncharacterized protein</fullName>
    </submittedName>
</protein>
<name>A0A066VXX4_TILAU</name>
<feature type="region of interest" description="Disordered" evidence="1">
    <location>
        <begin position="1"/>
        <end position="71"/>
    </location>
</feature>
<dbReference type="OrthoDB" id="2550826at2759"/>
<dbReference type="InterPro" id="IPR025204">
    <property type="entry name" value="CENP-L"/>
</dbReference>
<keyword evidence="3" id="KW-1185">Reference proteome</keyword>
<comment type="caution">
    <text evidence="2">The sequence shown here is derived from an EMBL/GenBank/DDBJ whole genome shotgun (WGS) entry which is preliminary data.</text>
</comment>
<dbReference type="GeneID" id="25261598"/>
<dbReference type="RefSeq" id="XP_013242450.1">
    <property type="nucleotide sequence ID" value="XM_013386996.1"/>
</dbReference>
<dbReference type="OMA" id="WAIEIEL"/>
<dbReference type="AlphaFoldDB" id="A0A066VXX4"/>
<accession>A0A066VXX4</accession>
<gene>
    <name evidence="2" type="ORF">K437DRAFT_147301</name>
</gene>
<evidence type="ECO:0000313" key="2">
    <source>
        <dbReference type="EMBL" id="KDN43674.1"/>
    </source>
</evidence>